<keyword evidence="2" id="KW-1133">Transmembrane helix</keyword>
<name>G0SI56_CHATD</name>
<dbReference type="AlphaFoldDB" id="G0SI56"/>
<feature type="compositionally biased region" description="Polar residues" evidence="1">
    <location>
        <begin position="327"/>
        <end position="336"/>
    </location>
</feature>
<dbReference type="OMA" id="TAFHLWS"/>
<dbReference type="EMBL" id="GL988048">
    <property type="protein sequence ID" value="EGS17126.1"/>
    <property type="molecule type" value="Genomic_DNA"/>
</dbReference>
<feature type="compositionally biased region" description="Basic and acidic residues" evidence="1">
    <location>
        <begin position="79"/>
        <end position="101"/>
    </location>
</feature>
<feature type="region of interest" description="Disordered" evidence="1">
    <location>
        <begin position="73"/>
        <end position="108"/>
    </location>
</feature>
<dbReference type="KEGG" id="cthr:CTHT_0074570"/>
<feature type="region of interest" description="Disordered" evidence="1">
    <location>
        <begin position="259"/>
        <end position="348"/>
    </location>
</feature>
<evidence type="ECO:0000313" key="4">
    <source>
        <dbReference type="Proteomes" id="UP000008066"/>
    </source>
</evidence>
<dbReference type="Proteomes" id="UP000008066">
    <property type="component" value="Unassembled WGS sequence"/>
</dbReference>
<gene>
    <name evidence="3" type="ORF">CTHT_0074570</name>
</gene>
<evidence type="ECO:0000313" key="3">
    <source>
        <dbReference type="EMBL" id="EGS17126.1"/>
    </source>
</evidence>
<reference evidence="3 4" key="1">
    <citation type="journal article" date="2011" name="Cell">
        <title>Insight into structure and assembly of the nuclear pore complex by utilizing the genome of a eukaryotic thermophile.</title>
        <authorList>
            <person name="Amlacher S."/>
            <person name="Sarges P."/>
            <person name="Flemming D."/>
            <person name="van Noort V."/>
            <person name="Kunze R."/>
            <person name="Devos D.P."/>
            <person name="Arumugam M."/>
            <person name="Bork P."/>
            <person name="Hurt E."/>
        </authorList>
    </citation>
    <scope>NUCLEOTIDE SEQUENCE [LARGE SCALE GENOMIC DNA]</scope>
    <source>
        <strain evidence="4">DSM 1495 / CBS 144.50 / IMI 039719</strain>
    </source>
</reference>
<keyword evidence="4" id="KW-1185">Reference proteome</keyword>
<organism evidence="4">
    <name type="scientific">Chaetomium thermophilum (strain DSM 1495 / CBS 144.50 / IMI 039719)</name>
    <name type="common">Thermochaetoides thermophila</name>
    <dbReference type="NCBI Taxonomy" id="759272"/>
    <lineage>
        <taxon>Eukaryota</taxon>
        <taxon>Fungi</taxon>
        <taxon>Dikarya</taxon>
        <taxon>Ascomycota</taxon>
        <taxon>Pezizomycotina</taxon>
        <taxon>Sordariomycetes</taxon>
        <taxon>Sordariomycetidae</taxon>
        <taxon>Sordariales</taxon>
        <taxon>Chaetomiaceae</taxon>
        <taxon>Thermochaetoides</taxon>
    </lineage>
</organism>
<keyword evidence="2" id="KW-0812">Transmembrane</keyword>
<evidence type="ECO:0000256" key="1">
    <source>
        <dbReference type="SAM" id="MobiDB-lite"/>
    </source>
</evidence>
<dbReference type="RefSeq" id="XP_006697708.1">
    <property type="nucleotide sequence ID" value="XM_006697645.1"/>
</dbReference>
<feature type="transmembrane region" description="Helical" evidence="2">
    <location>
        <begin position="44"/>
        <end position="69"/>
    </location>
</feature>
<dbReference type="HOGENOM" id="CLU_052209_1_0_1"/>
<dbReference type="STRING" id="759272.G0SI56"/>
<sequence>MIRILRSFRVFRPRWSRATREVNGQVVRVEKVRIRKARPLTRNLGALTKLVAVAPIFLTTTFIAGSVLLDDDDVSPDGEEGRPEEGPRNSEGKHGDHSHGQEDDDEEDVEEVGVFIPFPFTITQLPSRHYTRRELEEMAKAFKEPGFHKKLQEETTRIVQNAIARNAFITLRMGKIVGVSKTWLEVNVPPAPPPKYEESGIWIGPHGIEWTTIPLDSTSVKMLQRVLYPRPAALATWAFIKASAQEAKDRLANFLGFSGHQQQSASNGQPDNRTFPPTIGFVGNRLPPGFPGRPHRTNQSSPQNMRQSASPISGSPPGRPSDGPVSTSEDQTSSDQPFGVPLPSLPERAKREALETFRKEWRPLLADPPPMSLSVRNTVRVETTRGWVTVVIQAWYNTKTRQLDMPSIHMHFASIALKLQ</sequence>
<protein>
    <submittedName>
        <fullName evidence="3">Uncharacterized protein</fullName>
    </submittedName>
</protein>
<feature type="compositionally biased region" description="Polar residues" evidence="1">
    <location>
        <begin position="259"/>
        <end position="272"/>
    </location>
</feature>
<keyword evidence="2" id="KW-0472">Membrane</keyword>
<dbReference type="GeneID" id="18261495"/>
<accession>G0SI56</accession>
<proteinExistence type="predicted"/>
<evidence type="ECO:0000256" key="2">
    <source>
        <dbReference type="SAM" id="Phobius"/>
    </source>
</evidence>
<dbReference type="OrthoDB" id="5316527at2759"/>
<feature type="compositionally biased region" description="Polar residues" evidence="1">
    <location>
        <begin position="297"/>
        <end position="307"/>
    </location>
</feature>
<feature type="compositionally biased region" description="Low complexity" evidence="1">
    <location>
        <begin position="308"/>
        <end position="326"/>
    </location>
</feature>